<dbReference type="EMBL" id="JBGFUD010004506">
    <property type="protein sequence ID" value="MFH4979677.1"/>
    <property type="molecule type" value="Genomic_DNA"/>
</dbReference>
<dbReference type="AlphaFoldDB" id="A0ABD6EKF6"/>
<evidence type="ECO:0000313" key="2">
    <source>
        <dbReference type="Proteomes" id="UP001608902"/>
    </source>
</evidence>
<accession>A0ABD6EKF6</accession>
<proteinExistence type="predicted"/>
<dbReference type="Proteomes" id="UP001608902">
    <property type="component" value="Unassembled WGS sequence"/>
</dbReference>
<organism evidence="1 2">
    <name type="scientific">Gnathostoma spinigerum</name>
    <dbReference type="NCBI Taxonomy" id="75299"/>
    <lineage>
        <taxon>Eukaryota</taxon>
        <taxon>Metazoa</taxon>
        <taxon>Ecdysozoa</taxon>
        <taxon>Nematoda</taxon>
        <taxon>Chromadorea</taxon>
        <taxon>Rhabditida</taxon>
        <taxon>Spirurina</taxon>
        <taxon>Gnathostomatomorpha</taxon>
        <taxon>Gnathostomatoidea</taxon>
        <taxon>Gnathostomatidae</taxon>
        <taxon>Gnathostoma</taxon>
    </lineage>
</organism>
<protein>
    <submittedName>
        <fullName evidence="1">Uncharacterized protein</fullName>
    </submittedName>
</protein>
<keyword evidence="2" id="KW-1185">Reference proteome</keyword>
<reference evidence="1 2" key="1">
    <citation type="submission" date="2024-08" db="EMBL/GenBank/DDBJ databases">
        <title>Gnathostoma spinigerum genome.</title>
        <authorList>
            <person name="Gonzalez-Bertolin B."/>
            <person name="Monzon S."/>
            <person name="Zaballos A."/>
            <person name="Jimenez P."/>
            <person name="Dekumyoy P."/>
            <person name="Varona S."/>
            <person name="Cuesta I."/>
            <person name="Sumanam S."/>
            <person name="Adisakwattana P."/>
            <person name="Gasser R.B."/>
            <person name="Hernandez-Gonzalez A."/>
            <person name="Young N.D."/>
            <person name="Perteguer M.J."/>
        </authorList>
    </citation>
    <scope>NUCLEOTIDE SEQUENCE [LARGE SCALE GENOMIC DNA]</scope>
    <source>
        <strain evidence="1">AL3</strain>
        <tissue evidence="1">Liver</tissue>
    </source>
</reference>
<gene>
    <name evidence="1" type="ORF">AB6A40_006386</name>
</gene>
<comment type="caution">
    <text evidence="1">The sequence shown here is derived from an EMBL/GenBank/DDBJ whole genome shotgun (WGS) entry which is preliminary data.</text>
</comment>
<name>A0ABD6EKF6_9BILA</name>
<evidence type="ECO:0000313" key="1">
    <source>
        <dbReference type="EMBL" id="MFH4979677.1"/>
    </source>
</evidence>
<sequence>MSAFPLMCNVEHTRQHRAAIERQSPVKMFIGRILNDDVAELITVAEDSNTEVINAPSIPTASPPISPNLSPAIITPAHHAHKVHHMIDMTAVSRCFYQAETFFSAAIIDASDAVSEIFNGNSP</sequence>